<dbReference type="Gene3D" id="3.10.120.10">
    <property type="entry name" value="Cytochrome b5-like heme/steroid binding domain"/>
    <property type="match status" value="1"/>
</dbReference>
<feature type="transmembrane region" description="Helical" evidence="3">
    <location>
        <begin position="12"/>
        <end position="30"/>
    </location>
</feature>
<comment type="similarity">
    <text evidence="1">Belongs to the cytochrome b5 family. MAPR subfamily.</text>
</comment>
<dbReference type="PANTHER" id="PTHR10281">
    <property type="entry name" value="MEMBRANE-ASSOCIATED PROGESTERONE RECEPTOR COMPONENT-RELATED"/>
    <property type="match status" value="1"/>
</dbReference>
<dbReference type="InterPro" id="IPR036400">
    <property type="entry name" value="Cyt_B5-like_heme/steroid_sf"/>
</dbReference>
<gene>
    <name evidence="5" type="ORF">V5O48_011440</name>
</gene>
<evidence type="ECO:0000313" key="5">
    <source>
        <dbReference type="EMBL" id="KAL0570516.1"/>
    </source>
</evidence>
<dbReference type="Proteomes" id="UP001465976">
    <property type="component" value="Unassembled WGS sequence"/>
</dbReference>
<evidence type="ECO:0000256" key="2">
    <source>
        <dbReference type="SAM" id="MobiDB-lite"/>
    </source>
</evidence>
<feature type="compositionally biased region" description="Low complexity" evidence="2">
    <location>
        <begin position="40"/>
        <end position="57"/>
    </location>
</feature>
<dbReference type="PANTHER" id="PTHR10281:SF115">
    <property type="entry name" value="BINDING PROTEIN, PUTATIVE (AFU_ORTHOLOGUE AFUA_4G06240)-RELATED"/>
    <property type="match status" value="1"/>
</dbReference>
<comment type="caution">
    <text evidence="5">The sequence shown here is derived from an EMBL/GenBank/DDBJ whole genome shotgun (WGS) entry which is preliminary data.</text>
</comment>
<dbReference type="Pfam" id="PF00173">
    <property type="entry name" value="Cyt-b5"/>
    <property type="match status" value="1"/>
</dbReference>
<keyword evidence="3" id="KW-0812">Transmembrane</keyword>
<name>A0ABR3F5X3_9AGAR</name>
<keyword evidence="6" id="KW-1185">Reference proteome</keyword>
<evidence type="ECO:0000256" key="3">
    <source>
        <dbReference type="SAM" id="Phobius"/>
    </source>
</evidence>
<accession>A0ABR3F5X3</accession>
<proteinExistence type="inferred from homology"/>
<dbReference type="EMBL" id="JBAHYK010000919">
    <property type="protein sequence ID" value="KAL0570516.1"/>
    <property type="molecule type" value="Genomic_DNA"/>
</dbReference>
<feature type="region of interest" description="Disordered" evidence="2">
    <location>
        <begin position="40"/>
        <end position="100"/>
    </location>
</feature>
<reference evidence="5 6" key="1">
    <citation type="submission" date="2024-02" db="EMBL/GenBank/DDBJ databases">
        <title>A draft genome for the cacao thread blight pathogen Marasmius crinis-equi.</title>
        <authorList>
            <person name="Cohen S.P."/>
            <person name="Baruah I.K."/>
            <person name="Amoako-Attah I."/>
            <person name="Bukari Y."/>
            <person name="Meinhardt L.W."/>
            <person name="Bailey B.A."/>
        </authorList>
    </citation>
    <scope>NUCLEOTIDE SEQUENCE [LARGE SCALE GENOMIC DNA]</scope>
    <source>
        <strain evidence="5 6">GH-76</strain>
    </source>
</reference>
<feature type="domain" description="Cytochrome b5 heme-binding" evidence="4">
    <location>
        <begin position="88"/>
        <end position="184"/>
    </location>
</feature>
<dbReference type="SMART" id="SM01117">
    <property type="entry name" value="Cyt-b5"/>
    <property type="match status" value="1"/>
</dbReference>
<evidence type="ECO:0000259" key="4">
    <source>
        <dbReference type="SMART" id="SM01117"/>
    </source>
</evidence>
<dbReference type="InterPro" id="IPR001199">
    <property type="entry name" value="Cyt_B5-like_heme/steroid-bd"/>
</dbReference>
<keyword evidence="3" id="KW-0472">Membrane</keyword>
<sequence>MFNLDDDESQRKLALSASLIAVLPVVYYLYRKVFSGVANSSRTSTSNSNSTAASLAAQGQTSSEQKKETKSIMQPARADLAPPKDDPFTQEQLKQFDGSNPDKPIYVSIKGTVFDVTHKKDVYGPGKSYNVFAGKDGSRGLGMSSLKTEDAVPDYSTLDEKDMKTLNDWHEFFKKRYNIVGRVTDLPPAVADKLTTSL</sequence>
<keyword evidence="3" id="KW-1133">Transmembrane helix</keyword>
<protein>
    <recommendedName>
        <fullName evidence="4">Cytochrome b5 heme-binding domain-containing protein</fullName>
    </recommendedName>
</protein>
<organism evidence="5 6">
    <name type="scientific">Marasmius crinis-equi</name>
    <dbReference type="NCBI Taxonomy" id="585013"/>
    <lineage>
        <taxon>Eukaryota</taxon>
        <taxon>Fungi</taxon>
        <taxon>Dikarya</taxon>
        <taxon>Basidiomycota</taxon>
        <taxon>Agaricomycotina</taxon>
        <taxon>Agaricomycetes</taxon>
        <taxon>Agaricomycetidae</taxon>
        <taxon>Agaricales</taxon>
        <taxon>Marasmiineae</taxon>
        <taxon>Marasmiaceae</taxon>
        <taxon>Marasmius</taxon>
    </lineage>
</organism>
<dbReference type="SUPFAM" id="SSF55856">
    <property type="entry name" value="Cytochrome b5-like heme/steroid binding domain"/>
    <property type="match status" value="1"/>
</dbReference>
<evidence type="ECO:0000256" key="1">
    <source>
        <dbReference type="ARBA" id="ARBA00038357"/>
    </source>
</evidence>
<evidence type="ECO:0000313" key="6">
    <source>
        <dbReference type="Proteomes" id="UP001465976"/>
    </source>
</evidence>
<dbReference type="InterPro" id="IPR050577">
    <property type="entry name" value="MAPR/NEUFC/NENF-like"/>
</dbReference>